<dbReference type="OMA" id="FRTAPKC"/>
<reference evidence="5" key="1">
    <citation type="submission" date="2014-04" db="EMBL/GenBank/DDBJ databases">
        <title>Evolutionary Origins and Diversification of the Mycorrhizal Mutualists.</title>
        <authorList>
            <consortium name="DOE Joint Genome Institute"/>
            <consortium name="Mycorrhizal Genomics Consortium"/>
            <person name="Kohler A."/>
            <person name="Kuo A."/>
            <person name="Nagy L.G."/>
            <person name="Floudas D."/>
            <person name="Copeland A."/>
            <person name="Barry K.W."/>
            <person name="Cichocki N."/>
            <person name="Veneault-Fourrey C."/>
            <person name="LaButti K."/>
            <person name="Lindquist E.A."/>
            <person name="Lipzen A."/>
            <person name="Lundell T."/>
            <person name="Morin E."/>
            <person name="Murat C."/>
            <person name="Riley R."/>
            <person name="Ohm R."/>
            <person name="Sun H."/>
            <person name="Tunlid A."/>
            <person name="Henrissat B."/>
            <person name="Grigoriev I.V."/>
            <person name="Hibbett D.S."/>
            <person name="Martin F."/>
        </authorList>
    </citation>
    <scope>NUCLEOTIDE SEQUENCE [LARGE SCALE GENOMIC DNA]</scope>
    <source>
        <strain evidence="5">FD-334 SS-4</strain>
    </source>
</reference>
<feature type="transmembrane region" description="Helical" evidence="2">
    <location>
        <begin position="113"/>
        <end position="132"/>
    </location>
</feature>
<keyword evidence="2" id="KW-0472">Membrane</keyword>
<dbReference type="EMBL" id="KN817601">
    <property type="protein sequence ID" value="KJA17592.1"/>
    <property type="molecule type" value="Genomic_DNA"/>
</dbReference>
<dbReference type="OrthoDB" id="3155837at2759"/>
<evidence type="ECO:0000256" key="2">
    <source>
        <dbReference type="SAM" id="Phobius"/>
    </source>
</evidence>
<feature type="transmembrane region" description="Helical" evidence="2">
    <location>
        <begin position="24"/>
        <end position="49"/>
    </location>
</feature>
<proteinExistence type="predicted"/>
<feature type="transmembrane region" description="Helical" evidence="2">
    <location>
        <begin position="172"/>
        <end position="192"/>
    </location>
</feature>
<organism evidence="4 5">
    <name type="scientific">Hypholoma sublateritium (strain FD-334 SS-4)</name>
    <dbReference type="NCBI Taxonomy" id="945553"/>
    <lineage>
        <taxon>Eukaryota</taxon>
        <taxon>Fungi</taxon>
        <taxon>Dikarya</taxon>
        <taxon>Basidiomycota</taxon>
        <taxon>Agaricomycotina</taxon>
        <taxon>Agaricomycetes</taxon>
        <taxon>Agaricomycetidae</taxon>
        <taxon>Agaricales</taxon>
        <taxon>Agaricineae</taxon>
        <taxon>Strophariaceae</taxon>
        <taxon>Hypholoma</taxon>
    </lineage>
</organism>
<feature type="region of interest" description="Disordered" evidence="1">
    <location>
        <begin position="211"/>
        <end position="241"/>
    </location>
</feature>
<evidence type="ECO:0000313" key="4">
    <source>
        <dbReference type="EMBL" id="KJA17592.1"/>
    </source>
</evidence>
<feature type="transmembrane region" description="Helical" evidence="2">
    <location>
        <begin position="70"/>
        <end position="93"/>
    </location>
</feature>
<dbReference type="InterPro" id="IPR045339">
    <property type="entry name" value="DUF6534"/>
</dbReference>
<name>A0A0D2KSG0_HYPSF</name>
<evidence type="ECO:0000259" key="3">
    <source>
        <dbReference type="Pfam" id="PF20152"/>
    </source>
</evidence>
<keyword evidence="5" id="KW-1185">Reference proteome</keyword>
<evidence type="ECO:0000313" key="5">
    <source>
        <dbReference type="Proteomes" id="UP000054270"/>
    </source>
</evidence>
<keyword evidence="2" id="KW-0812">Transmembrane</keyword>
<keyword evidence="2" id="KW-1133">Transmembrane helix</keyword>
<gene>
    <name evidence="4" type="ORF">HYPSUDRAFT_206058</name>
</gene>
<dbReference type="PANTHER" id="PTHR40465">
    <property type="entry name" value="CHROMOSOME 1, WHOLE GENOME SHOTGUN SEQUENCE"/>
    <property type="match status" value="1"/>
</dbReference>
<dbReference type="Proteomes" id="UP000054270">
    <property type="component" value="Unassembled WGS sequence"/>
</dbReference>
<evidence type="ECO:0000256" key="1">
    <source>
        <dbReference type="SAM" id="MobiDB-lite"/>
    </source>
</evidence>
<dbReference type="STRING" id="945553.A0A0D2KSG0"/>
<accession>A0A0D2KSG0</accession>
<dbReference type="PANTHER" id="PTHR40465:SF1">
    <property type="entry name" value="DUF6534 DOMAIN-CONTAINING PROTEIN"/>
    <property type="match status" value="1"/>
</dbReference>
<sequence>MSELTVHAPVSIAFSLPGFVHRDVAIILVGAMANWILFGILWVQVYFYYLTANLKDRKDHRKDHRKAHRFLNLVVFLELSVETVQTVAVTHDVFKFFTIGFTDPVVINQVGTAWYSVPLMTGLIACLAQAVYCYRVAAFTKSRYWAALIAMFSMCEFGAAITVAVQTKHATLLTRVLGTEVSLITIGVSTFLPRGYTFRTAPKCGPSLSPAADMGSERAGTPHPELAGVDPTHSPKLKKRDTGLQDTHNIIKRLVRLSIETGSITASLSGISLALVYLPHHPPYYQVAALILAKTYSNSMIALLNSRVKVTANAPAAAAPVWNETEELDHSTRRSSGIEFARVEETGSSSAYTV</sequence>
<feature type="domain" description="DUF6534" evidence="3">
    <location>
        <begin position="241"/>
        <end position="308"/>
    </location>
</feature>
<dbReference type="Pfam" id="PF20152">
    <property type="entry name" value="DUF6534"/>
    <property type="match status" value="1"/>
</dbReference>
<dbReference type="AlphaFoldDB" id="A0A0D2KSG0"/>
<feature type="transmembrane region" description="Helical" evidence="2">
    <location>
        <begin position="144"/>
        <end position="166"/>
    </location>
</feature>
<protein>
    <recommendedName>
        <fullName evidence="3">DUF6534 domain-containing protein</fullName>
    </recommendedName>
</protein>